<proteinExistence type="predicted"/>
<dbReference type="Pfam" id="PF14059">
    <property type="entry name" value="DUF4251"/>
    <property type="match status" value="1"/>
</dbReference>
<dbReference type="Proteomes" id="UP001600109">
    <property type="component" value="Unassembled WGS sequence"/>
</dbReference>
<dbReference type="RefSeq" id="WP_379854651.1">
    <property type="nucleotide sequence ID" value="NZ_JBHZPZ010000007.1"/>
</dbReference>
<evidence type="ECO:0000313" key="3">
    <source>
        <dbReference type="Proteomes" id="UP001600109"/>
    </source>
</evidence>
<keyword evidence="1" id="KW-0732">Signal</keyword>
<name>A0ABW6HWP7_9FLAO</name>
<feature type="chain" id="PRO_5046323416" evidence="1">
    <location>
        <begin position="22"/>
        <end position="173"/>
    </location>
</feature>
<protein>
    <submittedName>
        <fullName evidence="2">DUF4251 domain-containing protein</fullName>
    </submittedName>
</protein>
<dbReference type="Gene3D" id="2.40.128.410">
    <property type="match status" value="1"/>
</dbReference>
<comment type="caution">
    <text evidence="2">The sequence shown here is derived from an EMBL/GenBank/DDBJ whole genome shotgun (WGS) entry which is preliminary data.</text>
</comment>
<dbReference type="InterPro" id="IPR025347">
    <property type="entry name" value="DUF4251"/>
</dbReference>
<feature type="signal peptide" evidence="1">
    <location>
        <begin position="1"/>
        <end position="21"/>
    </location>
</feature>
<dbReference type="EMBL" id="JBHZPZ010000007">
    <property type="protein sequence ID" value="MFE3867995.1"/>
    <property type="molecule type" value="Genomic_DNA"/>
</dbReference>
<evidence type="ECO:0000313" key="2">
    <source>
        <dbReference type="EMBL" id="MFE3867995.1"/>
    </source>
</evidence>
<gene>
    <name evidence="2" type="ORF">ACFX5E_07895</name>
</gene>
<sequence length="173" mass="19934">MKAKNFFLVLLLYLVVTISFAQEKTKKKLREAGKIEKQNQTEILVNSKEFFFVVRNAAPQGFRNIDLTSNFNYIQFQPNFIKSEMPFFGTAYSDVAYRGDGGLNFEGKPQEYTFKKEKKAYQIKAKVKGQYDVYTMYLSVFFDGSASLSINSNNRSTISYNGEISPIEKKEIK</sequence>
<organism evidence="2 3">
    <name type="scientific">Flavobacterium xylosi</name>
    <dbReference type="NCBI Taxonomy" id="3230415"/>
    <lineage>
        <taxon>Bacteria</taxon>
        <taxon>Pseudomonadati</taxon>
        <taxon>Bacteroidota</taxon>
        <taxon>Flavobacteriia</taxon>
        <taxon>Flavobacteriales</taxon>
        <taxon>Flavobacteriaceae</taxon>
        <taxon>Flavobacterium</taxon>
    </lineage>
</organism>
<keyword evidence="3" id="KW-1185">Reference proteome</keyword>
<reference evidence="2 3" key="1">
    <citation type="submission" date="2024-06" db="EMBL/GenBank/DDBJ databases">
        <title>Flavobacterium spp. isolated from glacier.</title>
        <authorList>
            <person name="Han D."/>
        </authorList>
    </citation>
    <scope>NUCLEOTIDE SEQUENCE [LARGE SCALE GENOMIC DNA]</scope>
    <source>
        <strain evidence="2 3">LS2P90</strain>
    </source>
</reference>
<evidence type="ECO:0000256" key="1">
    <source>
        <dbReference type="SAM" id="SignalP"/>
    </source>
</evidence>
<accession>A0ABW6HWP7</accession>